<dbReference type="InterPro" id="IPR014710">
    <property type="entry name" value="RmlC-like_jellyroll"/>
</dbReference>
<dbReference type="GO" id="GO:0005829">
    <property type="term" value="C:cytosol"/>
    <property type="evidence" value="ECO:0007669"/>
    <property type="project" value="TreeGrafter"/>
</dbReference>
<dbReference type="PANTHER" id="PTHR46797:SF1">
    <property type="entry name" value="METHYLPHOSPHONATE SYNTHASE"/>
    <property type="match status" value="1"/>
</dbReference>
<evidence type="ECO:0000313" key="3">
    <source>
        <dbReference type="EMBL" id="PKU21676.1"/>
    </source>
</evidence>
<dbReference type="SMART" id="SM00530">
    <property type="entry name" value="HTH_XRE"/>
    <property type="match status" value="1"/>
</dbReference>
<dbReference type="InterPro" id="IPR013096">
    <property type="entry name" value="Cupin_2"/>
</dbReference>
<evidence type="ECO:0000313" key="4">
    <source>
        <dbReference type="Proteomes" id="UP000233293"/>
    </source>
</evidence>
<dbReference type="PANTHER" id="PTHR46797">
    <property type="entry name" value="HTH-TYPE TRANSCRIPTIONAL REGULATOR"/>
    <property type="match status" value="1"/>
</dbReference>
<dbReference type="PROSITE" id="PS50943">
    <property type="entry name" value="HTH_CROC1"/>
    <property type="match status" value="1"/>
</dbReference>
<dbReference type="Pfam" id="PF01381">
    <property type="entry name" value="HTH_3"/>
    <property type="match status" value="1"/>
</dbReference>
<evidence type="ECO:0000256" key="1">
    <source>
        <dbReference type="ARBA" id="ARBA00023125"/>
    </source>
</evidence>
<protein>
    <submittedName>
        <fullName evidence="3">XRE family transcriptional regulator</fullName>
    </submittedName>
</protein>
<dbReference type="GO" id="GO:0003677">
    <property type="term" value="F:DNA binding"/>
    <property type="evidence" value="ECO:0007669"/>
    <property type="project" value="UniProtKB-KW"/>
</dbReference>
<dbReference type="SUPFAM" id="SSF51182">
    <property type="entry name" value="RmlC-like cupins"/>
    <property type="match status" value="1"/>
</dbReference>
<dbReference type="InterPro" id="IPR001387">
    <property type="entry name" value="Cro/C1-type_HTH"/>
</dbReference>
<dbReference type="OrthoDB" id="189170at2"/>
<dbReference type="Pfam" id="PF07883">
    <property type="entry name" value="Cupin_2"/>
    <property type="match status" value="1"/>
</dbReference>
<dbReference type="Gene3D" id="1.10.260.40">
    <property type="entry name" value="lambda repressor-like DNA-binding domains"/>
    <property type="match status" value="1"/>
</dbReference>
<dbReference type="InterPro" id="IPR050807">
    <property type="entry name" value="TransReg_Diox_bact_type"/>
</dbReference>
<reference evidence="4" key="1">
    <citation type="submission" date="2017-12" db="EMBL/GenBank/DDBJ databases">
        <title>Draft genome sequence of Telmatospirillum siberiense 26-4b1T, an acidotolerant peatland alphaproteobacterium potentially involved in sulfur cycling.</title>
        <authorList>
            <person name="Hausmann B."/>
            <person name="Pjevac P."/>
            <person name="Schreck K."/>
            <person name="Herbold C.W."/>
            <person name="Daims H."/>
            <person name="Wagner M."/>
            <person name="Pester M."/>
            <person name="Loy A."/>
        </authorList>
    </citation>
    <scope>NUCLEOTIDE SEQUENCE [LARGE SCALE GENOMIC DNA]</scope>
    <source>
        <strain evidence="4">26-4b1</strain>
    </source>
</reference>
<dbReference type="AlphaFoldDB" id="A0A2N3PMP4"/>
<keyword evidence="4" id="KW-1185">Reference proteome</keyword>
<keyword evidence="1" id="KW-0238">DNA-binding</keyword>
<proteinExistence type="predicted"/>
<evidence type="ECO:0000259" key="2">
    <source>
        <dbReference type="PROSITE" id="PS50943"/>
    </source>
</evidence>
<dbReference type="InterPro" id="IPR011051">
    <property type="entry name" value="RmlC_Cupin_sf"/>
</dbReference>
<dbReference type="CDD" id="cd02209">
    <property type="entry name" value="cupin_XRE_C"/>
    <property type="match status" value="1"/>
</dbReference>
<dbReference type="Proteomes" id="UP000233293">
    <property type="component" value="Unassembled WGS sequence"/>
</dbReference>
<dbReference type="SUPFAM" id="SSF47413">
    <property type="entry name" value="lambda repressor-like DNA-binding domains"/>
    <property type="match status" value="1"/>
</dbReference>
<dbReference type="CDD" id="cd00093">
    <property type="entry name" value="HTH_XRE"/>
    <property type="match status" value="1"/>
</dbReference>
<comment type="caution">
    <text evidence="3">The sequence shown here is derived from an EMBL/GenBank/DDBJ whole genome shotgun (WGS) entry which is preliminary data.</text>
</comment>
<dbReference type="EMBL" id="PIUM01000047">
    <property type="protein sequence ID" value="PKU21676.1"/>
    <property type="molecule type" value="Genomic_DNA"/>
</dbReference>
<organism evidence="3 4">
    <name type="scientific">Telmatospirillum siberiense</name>
    <dbReference type="NCBI Taxonomy" id="382514"/>
    <lineage>
        <taxon>Bacteria</taxon>
        <taxon>Pseudomonadati</taxon>
        <taxon>Pseudomonadota</taxon>
        <taxon>Alphaproteobacteria</taxon>
        <taxon>Rhodospirillales</taxon>
        <taxon>Rhodospirillaceae</taxon>
        <taxon>Telmatospirillum</taxon>
    </lineage>
</organism>
<accession>A0A2N3PMP4</accession>
<dbReference type="RefSeq" id="WP_101253477.1">
    <property type="nucleotide sequence ID" value="NZ_PIUM01000047.1"/>
</dbReference>
<dbReference type="Gene3D" id="2.60.120.10">
    <property type="entry name" value="Jelly Rolls"/>
    <property type="match status" value="1"/>
</dbReference>
<name>A0A2N3PMP4_9PROT</name>
<dbReference type="InterPro" id="IPR010982">
    <property type="entry name" value="Lambda_DNA-bd_dom_sf"/>
</dbReference>
<dbReference type="GO" id="GO:0003700">
    <property type="term" value="F:DNA-binding transcription factor activity"/>
    <property type="evidence" value="ECO:0007669"/>
    <property type="project" value="TreeGrafter"/>
</dbReference>
<gene>
    <name evidence="3" type="ORF">CWS72_25470</name>
</gene>
<sequence length="210" mass="23118">MPREGLPPGEAQLTSDIVAGSPNGLVGIVGENLRRLRTRRGLSLERLAKVSGVSRAMLGQIELGRSAPTINVLWKIAHSLDLPFSALISEAPTQDQAMVMRRSESKILLSQDGRFSSRALFPFDGERKVEFYELRLAGQAVAKSEAHAVGTTETIVVNRGQLEVEIHGRVHRLDVGDSVIFEADADHAYRNPGHDEGLYYLVMTYVESRL</sequence>
<feature type="domain" description="HTH cro/C1-type" evidence="2">
    <location>
        <begin position="33"/>
        <end position="87"/>
    </location>
</feature>